<feature type="transmembrane region" description="Helical" evidence="1">
    <location>
        <begin position="12"/>
        <end position="37"/>
    </location>
</feature>
<dbReference type="HOGENOM" id="CLU_2808577_0_0_6"/>
<feature type="transmembrane region" description="Helical" evidence="1">
    <location>
        <begin position="43"/>
        <end position="63"/>
    </location>
</feature>
<reference evidence="5" key="3">
    <citation type="submission" date="2023-07" db="EMBL/GenBank/DDBJ databases">
        <title>Identification of Pectobacterium versatile causing blackleg of potato from New York State with a whole genome sequencing approach.</title>
        <authorList>
            <person name="Ma X."/>
            <person name="Swingle B."/>
        </authorList>
    </citation>
    <scope>NUCLEOTIDE SEQUENCE [LARGE SCALE GENOMIC DNA]</scope>
    <source>
        <strain evidence="5">NY1588A</strain>
    </source>
</reference>
<keyword evidence="1" id="KW-0812">Transmembrane</keyword>
<dbReference type="AlphaFoldDB" id="A0A0H3I1L1"/>
<gene>
    <name evidence="2" type="ordered locus">W5S_1846</name>
    <name evidence="3" type="ORF">F6Q06_23605</name>
</gene>
<evidence type="ECO:0000313" key="3">
    <source>
        <dbReference type="EMBL" id="MBI0557429.1"/>
    </source>
</evidence>
<keyword evidence="1" id="KW-1133">Transmembrane helix</keyword>
<dbReference type="Proteomes" id="UP000008044">
    <property type="component" value="Chromosome"/>
</dbReference>
<evidence type="ECO:0000313" key="2">
    <source>
        <dbReference type="EMBL" id="AFI89937.1"/>
    </source>
</evidence>
<protein>
    <submittedName>
        <fullName evidence="2">Uncharacterized protein</fullName>
    </submittedName>
</protein>
<reference evidence="2 4" key="1">
    <citation type="journal article" date="2012" name="J. Bacteriol.">
        <title>Genome sequence of Pectobacterium sp. strain SCC3193.</title>
        <authorList>
            <person name="Koskinen J.P."/>
            <person name="Laine P."/>
            <person name="Niemi O."/>
            <person name="Nykyri J."/>
            <person name="Harjunpaa H."/>
            <person name="Auvinen P."/>
            <person name="Paulin L."/>
            <person name="Pirhonen M."/>
            <person name="Palva T."/>
            <person name="Holm L."/>
        </authorList>
    </citation>
    <scope>NUCLEOTIDE SEQUENCE [LARGE SCALE GENOMIC DNA]</scope>
    <source>
        <strain evidence="2 4">SCC3193</strain>
    </source>
</reference>
<evidence type="ECO:0000256" key="1">
    <source>
        <dbReference type="SAM" id="Phobius"/>
    </source>
</evidence>
<dbReference type="EMBL" id="CP003415">
    <property type="protein sequence ID" value="AFI89937.1"/>
    <property type="molecule type" value="Genomic_DNA"/>
</dbReference>
<proteinExistence type="predicted"/>
<keyword evidence="5" id="KW-1185">Reference proteome</keyword>
<sequence length="67" mass="8130">MLKIINKVLLFLSYQLGFLLLTLCFFWICYIVFVGYAPWSEKAYHLVIAIILMLIFGKFCDWYNRRR</sequence>
<evidence type="ECO:0000313" key="4">
    <source>
        <dbReference type="Proteomes" id="UP000008044"/>
    </source>
</evidence>
<reference evidence="3" key="4">
    <citation type="submission" date="2024-05" db="EMBL/GenBank/DDBJ databases">
        <title>Identification of Pectobacterium versatile causing blackleg of potato from New York State with a whole genome sequencing approach.</title>
        <authorList>
            <person name="Ma X."/>
            <person name="Swingle B."/>
        </authorList>
    </citation>
    <scope>NUCLEOTIDE SEQUENCE</scope>
    <source>
        <strain evidence="3">NY1588A</strain>
    </source>
</reference>
<dbReference type="Proteomes" id="UP001194579">
    <property type="component" value="Unassembled WGS sequence"/>
</dbReference>
<name>A0A0H3I1L1_PECPM</name>
<dbReference type="EMBL" id="WABS01000102">
    <property type="protein sequence ID" value="MBI0557429.1"/>
    <property type="molecule type" value="Genomic_DNA"/>
</dbReference>
<reference evidence="2" key="2">
    <citation type="submission" date="2012-03" db="EMBL/GenBank/DDBJ databases">
        <authorList>
            <person name="Koskinen P."/>
            <person name="Laine P."/>
            <person name="Niemi O."/>
            <person name="Nykyri J."/>
            <person name="Harjunpaa H."/>
            <person name="Auvinen P."/>
            <person name="Paulin L."/>
            <person name="Pirhonen M."/>
            <person name="Palva T."/>
            <person name="Holm L."/>
        </authorList>
    </citation>
    <scope>NUCLEOTIDE SEQUENCE</scope>
    <source>
        <strain evidence="2">SCC3193</strain>
    </source>
</reference>
<dbReference type="KEGG" id="pec:W5S_1846"/>
<keyword evidence="1" id="KW-0472">Membrane</keyword>
<organism evidence="2 4">
    <name type="scientific">Pectobacterium parmentieri</name>
    <dbReference type="NCBI Taxonomy" id="1905730"/>
    <lineage>
        <taxon>Bacteria</taxon>
        <taxon>Pseudomonadati</taxon>
        <taxon>Pseudomonadota</taxon>
        <taxon>Gammaproteobacteria</taxon>
        <taxon>Enterobacterales</taxon>
        <taxon>Pectobacteriaceae</taxon>
        <taxon>Pectobacterium</taxon>
    </lineage>
</organism>
<dbReference type="STRING" id="1905730.W5S_1846"/>
<accession>A0A0H3I1L1</accession>
<evidence type="ECO:0000313" key="5">
    <source>
        <dbReference type="Proteomes" id="UP001194579"/>
    </source>
</evidence>